<dbReference type="RefSeq" id="WP_147767726.1">
    <property type="nucleotide sequence ID" value="NZ_CANNCE010000002.1"/>
</dbReference>
<name>A0A5C7GHL7_9FLAO</name>
<gene>
    <name evidence="2" type="ORF">FUA22_09490</name>
</gene>
<evidence type="ECO:0000259" key="1">
    <source>
        <dbReference type="Pfam" id="PF05168"/>
    </source>
</evidence>
<accession>A0A5C7GHL7</accession>
<proteinExistence type="predicted"/>
<dbReference type="InterPro" id="IPR007842">
    <property type="entry name" value="HEPN_dom"/>
</dbReference>
<organism evidence="2 3">
    <name type="scientific">Seonamhaeicola maritimus</name>
    <dbReference type="NCBI Taxonomy" id="2591822"/>
    <lineage>
        <taxon>Bacteria</taxon>
        <taxon>Pseudomonadati</taxon>
        <taxon>Bacteroidota</taxon>
        <taxon>Flavobacteriia</taxon>
        <taxon>Flavobacteriales</taxon>
        <taxon>Flavobacteriaceae</taxon>
    </lineage>
</organism>
<evidence type="ECO:0000313" key="2">
    <source>
        <dbReference type="EMBL" id="TXG36801.1"/>
    </source>
</evidence>
<reference evidence="2 3" key="1">
    <citation type="submission" date="2019-08" db="EMBL/GenBank/DDBJ databases">
        <title>Seonamhaeicola sediminis sp. nov., isolated from marine sediment.</title>
        <authorList>
            <person name="Cao W.R."/>
        </authorList>
    </citation>
    <scope>NUCLEOTIDE SEQUENCE [LARGE SCALE GENOMIC DNA]</scope>
    <source>
        <strain evidence="2 3">1505</strain>
    </source>
</reference>
<dbReference type="OrthoDB" id="1440109at2"/>
<keyword evidence="3" id="KW-1185">Reference proteome</keyword>
<dbReference type="Proteomes" id="UP000321080">
    <property type="component" value="Unassembled WGS sequence"/>
</dbReference>
<comment type="caution">
    <text evidence="2">The sequence shown here is derived from an EMBL/GenBank/DDBJ whole genome shotgun (WGS) entry which is preliminary data.</text>
</comment>
<dbReference type="Gene3D" id="1.20.120.330">
    <property type="entry name" value="Nucleotidyltransferases domain 2"/>
    <property type="match status" value="1"/>
</dbReference>
<evidence type="ECO:0000313" key="3">
    <source>
        <dbReference type="Proteomes" id="UP000321080"/>
    </source>
</evidence>
<feature type="domain" description="HEPN" evidence="1">
    <location>
        <begin position="8"/>
        <end position="101"/>
    </location>
</feature>
<dbReference type="Pfam" id="PF05168">
    <property type="entry name" value="HEPN"/>
    <property type="match status" value="1"/>
</dbReference>
<dbReference type="AlphaFoldDB" id="A0A5C7GHL7"/>
<sequence>MEPNADKLFLTAIDKLNKANKELYKPEEDVVAYSVCKNSQYAIENFLKGYLIKKGVDTSSLETIAQLYEACKKININFEKVDLSDFQCLSHKIDSRYCNEYGKVNSCFASADDLDTFLRKEKII</sequence>
<dbReference type="EMBL" id="VRKQ01000010">
    <property type="protein sequence ID" value="TXG36801.1"/>
    <property type="molecule type" value="Genomic_DNA"/>
</dbReference>
<protein>
    <submittedName>
        <fullName evidence="2">HEPN domain-containing protein</fullName>
    </submittedName>
</protein>